<feature type="compositionally biased region" description="Basic residues" evidence="3">
    <location>
        <begin position="659"/>
        <end position="676"/>
    </location>
</feature>
<evidence type="ECO:0000256" key="2">
    <source>
        <dbReference type="ARBA" id="ARBA00023445"/>
    </source>
</evidence>
<evidence type="ECO:0000313" key="7">
    <source>
        <dbReference type="Proteomes" id="UP000001357"/>
    </source>
</evidence>
<gene>
    <name evidence="6" type="ORF">MONBRDRAFT_28677</name>
</gene>
<dbReference type="InterPro" id="IPR001509">
    <property type="entry name" value="Epimerase_deHydtase"/>
</dbReference>
<reference evidence="6 7" key="1">
    <citation type="journal article" date="2008" name="Nature">
        <title>The genome of the choanoflagellate Monosiga brevicollis and the origin of metazoans.</title>
        <authorList>
            <consortium name="JGI Sequencing"/>
            <person name="King N."/>
            <person name="Westbrook M.J."/>
            <person name="Young S.L."/>
            <person name="Kuo A."/>
            <person name="Abedin M."/>
            <person name="Chapman J."/>
            <person name="Fairclough S."/>
            <person name="Hellsten U."/>
            <person name="Isogai Y."/>
            <person name="Letunic I."/>
            <person name="Marr M."/>
            <person name="Pincus D."/>
            <person name="Putnam N."/>
            <person name="Rokas A."/>
            <person name="Wright K.J."/>
            <person name="Zuzow R."/>
            <person name="Dirks W."/>
            <person name="Good M."/>
            <person name="Goodstein D."/>
            <person name="Lemons D."/>
            <person name="Li W."/>
            <person name="Lyons J.B."/>
            <person name="Morris A."/>
            <person name="Nichols S."/>
            <person name="Richter D.J."/>
            <person name="Salamov A."/>
            <person name="Bork P."/>
            <person name="Lim W.A."/>
            <person name="Manning G."/>
            <person name="Miller W.T."/>
            <person name="McGinnis W."/>
            <person name="Shapiro H."/>
            <person name="Tjian R."/>
            <person name="Grigoriev I.V."/>
            <person name="Rokhsar D."/>
        </authorList>
    </citation>
    <scope>NUCLEOTIDE SEQUENCE [LARGE SCALE GENOMIC DNA]</scope>
    <source>
        <strain evidence="7">MX1 / ATCC 50154</strain>
    </source>
</reference>
<name>A9V8V3_MONBE</name>
<evidence type="ECO:0000256" key="3">
    <source>
        <dbReference type="SAM" id="MobiDB-lite"/>
    </source>
</evidence>
<feature type="signal peptide" evidence="4">
    <location>
        <begin position="1"/>
        <end position="21"/>
    </location>
</feature>
<dbReference type="PANTHER" id="PTHR10366">
    <property type="entry name" value="NAD DEPENDENT EPIMERASE/DEHYDRATASE"/>
    <property type="match status" value="1"/>
</dbReference>
<dbReference type="GeneID" id="5894432"/>
<feature type="compositionally biased region" description="Basic and acidic residues" evidence="3">
    <location>
        <begin position="614"/>
        <end position="632"/>
    </location>
</feature>
<dbReference type="Proteomes" id="UP000001357">
    <property type="component" value="Unassembled WGS sequence"/>
</dbReference>
<dbReference type="EMBL" id="CH991569">
    <property type="protein sequence ID" value="EDQ85938.1"/>
    <property type="molecule type" value="Genomic_DNA"/>
</dbReference>
<dbReference type="eggNOG" id="KOG1502">
    <property type="taxonomic scope" value="Eukaryota"/>
</dbReference>
<evidence type="ECO:0000313" key="6">
    <source>
        <dbReference type="EMBL" id="EDQ85938.1"/>
    </source>
</evidence>
<evidence type="ECO:0000256" key="1">
    <source>
        <dbReference type="ARBA" id="ARBA00023002"/>
    </source>
</evidence>
<evidence type="ECO:0000256" key="4">
    <source>
        <dbReference type="SAM" id="SignalP"/>
    </source>
</evidence>
<feature type="domain" description="NAD-dependent epimerase/dehydratase" evidence="5">
    <location>
        <begin position="732"/>
        <end position="976"/>
    </location>
</feature>
<dbReference type="PANTHER" id="PTHR10366:SF564">
    <property type="entry name" value="STEROL-4-ALPHA-CARBOXYLATE 3-DEHYDROGENASE, DECARBOXYLATING"/>
    <property type="match status" value="1"/>
</dbReference>
<comment type="similarity">
    <text evidence="2">Belongs to the NAD(P)-dependent epimerase/dehydratase family. Dihydroflavonol-4-reductase subfamily.</text>
</comment>
<sequence>MAPSFRAAAVLAGLGVLFTWSAPPFAVWGADAQAPACHECYEAADDAELQLRQAIDSVEARLHFDRQAWAMTGQEHPFPARAHSLATDLGQVVDTVAQHRAALDQLLKRLDALDVQHHAARVAADALQPRVAQAEALIDTGFRAYAPALDQSATHSAELTRAQAQVSAVESQADWIGDILLTKAGEASQLVSIEAELSTKARDLEPAHIEALVDLLDVPGDINRERSHLDAQVQATEASHTEQHVQFLGAADTSRAADTLAMTLLLDTARAETAQAGVTKLSNQIEAFDPAAQRAGLDDAAEKLAATRADLPELPIAAIEAQEAKLSTQLHGYAQTSSVATQHEARLLAEVDAFANLRERTSTAVAEVHGYVHELTALEALAATLSQYDQLSPETVHAEATLTASVNNSLAEINAALNMAVSTHATIAQQLLSAEAHVQVLANQTRIAATLSVLQDTTIQVSATLAKRQMALSSETSLLARLNDAAVSLSAAQPVAQHELELQVAVGSACAVERCQHAQELEVLWTRVEAALNSTRQRSAELNTLEFDLGALSTSVAWLQQHETKLDTNLALLETEQRNVTRELMAALSLRKKLALTPVRSVGRALDPAIPPIGKEERGKEDEKEDEKREEKEEKEEKEDEKREEKEEKEEKEGEGGRRRARRGRARRRRRRRGRRREGGGVGPNVTGGRGDTFWLTFIQNANTVMIVIILSRFFSSLSLFRVQVKIATMKVLVTGASGYIAGHLVQQLLAKGHTVRGTVRSLAKTDAVGYLQQLPGATERLELIEADLLQPGSFDAAAQDCEIVYHTASPFFRQVDKPDDLIVPAVQGTRNVLSACAKAPSVKRVVVTSSFAAVLFGHDMEKDPSPFTEADWNQVSTAEHPEPMHWYRASKIQAERAAWAFVENPDVQFDVVTLNPPMVIGPWLPGYTRPNESSMIIKEKLTGEIKAVPAGGIGYIDVRDLARAHILAGETPEANGRYLVTSGVPTHLEVAQLLKTLEPNSAIVTEPPTEKRQAFLIDAGKAARDLKLTDYIPLEQTLRDQITSLRQAGLLDYPN</sequence>
<dbReference type="STRING" id="81824.A9V8V3"/>
<dbReference type="InParanoid" id="A9V8V3"/>
<dbReference type="InterPro" id="IPR050425">
    <property type="entry name" value="NAD(P)_dehydrat-like"/>
</dbReference>
<accession>A9V8V3</accession>
<evidence type="ECO:0000259" key="5">
    <source>
        <dbReference type="Pfam" id="PF01370"/>
    </source>
</evidence>
<dbReference type="InterPro" id="IPR036291">
    <property type="entry name" value="NAD(P)-bd_dom_sf"/>
</dbReference>
<feature type="compositionally biased region" description="Basic and acidic residues" evidence="3">
    <location>
        <begin position="640"/>
        <end position="658"/>
    </location>
</feature>
<dbReference type="Pfam" id="PF01370">
    <property type="entry name" value="Epimerase"/>
    <property type="match status" value="1"/>
</dbReference>
<dbReference type="RefSeq" id="XP_001749132.1">
    <property type="nucleotide sequence ID" value="XM_001749080.1"/>
</dbReference>
<dbReference type="CDD" id="cd05227">
    <property type="entry name" value="AR_SDR_e"/>
    <property type="match status" value="1"/>
</dbReference>
<proteinExistence type="inferred from homology"/>
<dbReference type="GO" id="GO:0016616">
    <property type="term" value="F:oxidoreductase activity, acting on the CH-OH group of donors, NAD or NADP as acceptor"/>
    <property type="evidence" value="ECO:0000318"/>
    <property type="project" value="GO_Central"/>
</dbReference>
<keyword evidence="1" id="KW-0560">Oxidoreductase</keyword>
<dbReference type="FunFam" id="3.40.50.720:FF:000336">
    <property type="entry name" value="Aldehyde reductase"/>
    <property type="match status" value="1"/>
</dbReference>
<dbReference type="SUPFAM" id="SSF51735">
    <property type="entry name" value="NAD(P)-binding Rossmann-fold domains"/>
    <property type="match status" value="1"/>
</dbReference>
<keyword evidence="4" id="KW-0732">Signal</keyword>
<feature type="chain" id="PRO_5002742971" description="NAD-dependent epimerase/dehydratase domain-containing protein" evidence="4">
    <location>
        <begin position="22"/>
        <end position="1056"/>
    </location>
</feature>
<protein>
    <recommendedName>
        <fullName evidence="5">NAD-dependent epimerase/dehydratase domain-containing protein</fullName>
    </recommendedName>
</protein>
<dbReference type="KEGG" id="mbr:MONBRDRAFT_28677"/>
<keyword evidence="7" id="KW-1185">Reference proteome</keyword>
<dbReference type="AlphaFoldDB" id="A9V8V3"/>
<dbReference type="Gene3D" id="3.40.50.720">
    <property type="entry name" value="NAD(P)-binding Rossmann-like Domain"/>
    <property type="match status" value="1"/>
</dbReference>
<organism evidence="6 7">
    <name type="scientific">Monosiga brevicollis</name>
    <name type="common">Choanoflagellate</name>
    <dbReference type="NCBI Taxonomy" id="81824"/>
    <lineage>
        <taxon>Eukaryota</taxon>
        <taxon>Choanoflagellata</taxon>
        <taxon>Craspedida</taxon>
        <taxon>Salpingoecidae</taxon>
        <taxon>Monosiga</taxon>
    </lineage>
</organism>
<feature type="region of interest" description="Disordered" evidence="3">
    <location>
        <begin position="605"/>
        <end position="686"/>
    </location>
</feature>